<feature type="region of interest" description="Disordered" evidence="1">
    <location>
        <begin position="649"/>
        <end position="675"/>
    </location>
</feature>
<feature type="region of interest" description="Disordered" evidence="1">
    <location>
        <begin position="540"/>
        <end position="560"/>
    </location>
</feature>
<feature type="compositionally biased region" description="Polar residues" evidence="1">
    <location>
        <begin position="712"/>
        <end position="733"/>
    </location>
</feature>
<evidence type="ECO:0000313" key="3">
    <source>
        <dbReference type="EMBL" id="WVZ20914.1"/>
    </source>
</evidence>
<reference evidence="3 4" key="1">
    <citation type="journal article" date="2023" name="Life. Sci Alliance">
        <title>Evolutionary insights into 3D genome organization and epigenetic landscape of Vigna mungo.</title>
        <authorList>
            <person name="Junaid A."/>
            <person name="Singh B."/>
            <person name="Bhatia S."/>
        </authorList>
    </citation>
    <scope>NUCLEOTIDE SEQUENCE [LARGE SCALE GENOMIC DNA]</scope>
    <source>
        <strain evidence="3">Urdbean</strain>
    </source>
</reference>
<dbReference type="EMBL" id="CP144699">
    <property type="protein sequence ID" value="WVZ20914.1"/>
    <property type="molecule type" value="Genomic_DNA"/>
</dbReference>
<keyword evidence="4" id="KW-1185">Reference proteome</keyword>
<feature type="domain" description="Retrotransposon gag" evidence="2">
    <location>
        <begin position="413"/>
        <end position="483"/>
    </location>
</feature>
<dbReference type="Proteomes" id="UP001374535">
    <property type="component" value="Chromosome 2"/>
</dbReference>
<accession>A0AAQ3S9T5</accession>
<evidence type="ECO:0000259" key="2">
    <source>
        <dbReference type="Pfam" id="PF03732"/>
    </source>
</evidence>
<dbReference type="PANTHER" id="PTHR33223:SF10">
    <property type="entry name" value="AMINOTRANSFERASE-LIKE PLANT MOBILE DOMAIN-CONTAINING PROTEIN"/>
    <property type="match status" value="1"/>
</dbReference>
<evidence type="ECO:0000256" key="1">
    <source>
        <dbReference type="SAM" id="MobiDB-lite"/>
    </source>
</evidence>
<feature type="compositionally biased region" description="Polar residues" evidence="1">
    <location>
        <begin position="778"/>
        <end position="788"/>
    </location>
</feature>
<dbReference type="PANTHER" id="PTHR33223">
    <property type="entry name" value="CCHC-TYPE DOMAIN-CONTAINING PROTEIN"/>
    <property type="match status" value="1"/>
</dbReference>
<feature type="region of interest" description="Disordered" evidence="1">
    <location>
        <begin position="687"/>
        <end position="797"/>
    </location>
</feature>
<feature type="compositionally biased region" description="Basic and acidic residues" evidence="1">
    <location>
        <begin position="762"/>
        <end position="775"/>
    </location>
</feature>
<dbReference type="Pfam" id="PF03732">
    <property type="entry name" value="Retrotrans_gag"/>
    <property type="match status" value="1"/>
</dbReference>
<dbReference type="AlphaFoldDB" id="A0AAQ3S9T5"/>
<gene>
    <name evidence="3" type="ORF">V8G54_008236</name>
</gene>
<dbReference type="InterPro" id="IPR005162">
    <property type="entry name" value="Retrotrans_gag_dom"/>
</dbReference>
<evidence type="ECO:0000313" key="4">
    <source>
        <dbReference type="Proteomes" id="UP001374535"/>
    </source>
</evidence>
<sequence length="797" mass="90216">MVNHNLNLFLIPFPLLPAKSPLLGKLEIAATAHSDKPCVDPVIPGTTGVVATFRPASASSNDHALFLCSCWPNVEGTPQTFFHLLDRVEKRILKFLNFKLMGGWDFAAESDCETLWKLKTELVLLFLTCGNKDGFCVRSVVNYWVNDVIRELVVEMIEEDEEDEWAVRMGCKGMDWWLMNRSESVEVFLAGHNRSVLHKRSQKTAKYPRIEGKIGVLTVSDPTTETFGVHRGARECVNNPSKITMAGKLHLQLLQEMQRHMQEMKAEMATMRAERGNGSVNNEVVDLENARESSHTAQESRARGENVVRNEAGNQAGHNAQDQNQNLNNEQVRVNQMVLVERPDQAEGLHPFTAIVMRAPMPENKMLPTMEKYGGLTDPLKHLWSFVDAMVVYSSNELVWCRVFSLSLKDEATIDGFATLRQLFSQQYASNRTQGLTYTALVRMRQGKEETRKMFMDRFNQIARRVRNVDQRFIVSALTTALKPGSFVDCLYVEEPQTMAELQNRLASFIQIEEGRAYQRGQREEMVTVVKSGWERRGERRAVGREEGGSGQRSAEAERTDVAAVRDEAQKRLVARRYNTKIRPRQFVEGDLVWRKTADALKETTHGKLVANWEGSFKIKESLDNDAYRLKHLDGKLIPNTWNNFYRPLASSRSGGSRKNDFGNPRSASQKNDSCLKLFGGEVRKMTSEISAQRRKSENDSCLKPFKGKKMTSASSRSGGSQKNDFRNPCSTQEVRKMTPASSRSGGSQKNDFRNPPSTQKNDFKNPRSTQEVRKMTPASSRLGGSQKNDFRIPHST</sequence>
<organism evidence="3 4">
    <name type="scientific">Vigna mungo</name>
    <name type="common">Black gram</name>
    <name type="synonym">Phaseolus mungo</name>
    <dbReference type="NCBI Taxonomy" id="3915"/>
    <lineage>
        <taxon>Eukaryota</taxon>
        <taxon>Viridiplantae</taxon>
        <taxon>Streptophyta</taxon>
        <taxon>Embryophyta</taxon>
        <taxon>Tracheophyta</taxon>
        <taxon>Spermatophyta</taxon>
        <taxon>Magnoliopsida</taxon>
        <taxon>eudicotyledons</taxon>
        <taxon>Gunneridae</taxon>
        <taxon>Pentapetalae</taxon>
        <taxon>rosids</taxon>
        <taxon>fabids</taxon>
        <taxon>Fabales</taxon>
        <taxon>Fabaceae</taxon>
        <taxon>Papilionoideae</taxon>
        <taxon>50 kb inversion clade</taxon>
        <taxon>NPAAA clade</taxon>
        <taxon>indigoferoid/millettioid clade</taxon>
        <taxon>Phaseoleae</taxon>
        <taxon>Vigna</taxon>
    </lineage>
</organism>
<feature type="compositionally biased region" description="Polar residues" evidence="1">
    <location>
        <begin position="740"/>
        <end position="761"/>
    </location>
</feature>
<proteinExistence type="predicted"/>
<name>A0AAQ3S9T5_VIGMU</name>
<protein>
    <recommendedName>
        <fullName evidence="2">Retrotransposon gag domain-containing protein</fullName>
    </recommendedName>
</protein>